<feature type="non-terminal residue" evidence="1">
    <location>
        <position position="80"/>
    </location>
</feature>
<gene>
    <name evidence="1" type="ORF">KI387_044487</name>
</gene>
<name>A0AA38GEH6_TAXCH</name>
<comment type="caution">
    <text evidence="1">The sequence shown here is derived from an EMBL/GenBank/DDBJ whole genome shotgun (WGS) entry which is preliminary data.</text>
</comment>
<evidence type="ECO:0000313" key="1">
    <source>
        <dbReference type="EMBL" id="KAH9320387.1"/>
    </source>
</evidence>
<dbReference type="AlphaFoldDB" id="A0AA38GEH6"/>
<proteinExistence type="predicted"/>
<organism evidence="1 2">
    <name type="scientific">Taxus chinensis</name>
    <name type="common">Chinese yew</name>
    <name type="synonym">Taxus wallichiana var. chinensis</name>
    <dbReference type="NCBI Taxonomy" id="29808"/>
    <lineage>
        <taxon>Eukaryota</taxon>
        <taxon>Viridiplantae</taxon>
        <taxon>Streptophyta</taxon>
        <taxon>Embryophyta</taxon>
        <taxon>Tracheophyta</taxon>
        <taxon>Spermatophyta</taxon>
        <taxon>Pinopsida</taxon>
        <taxon>Pinidae</taxon>
        <taxon>Conifers II</taxon>
        <taxon>Cupressales</taxon>
        <taxon>Taxaceae</taxon>
        <taxon>Taxus</taxon>
    </lineage>
</organism>
<protein>
    <submittedName>
        <fullName evidence="1">Uncharacterized protein</fullName>
    </submittedName>
</protein>
<sequence>DDKTFPTVPILSNLEQRWVKIMAMRISGGRGGTRGFSAQCYSPHLINLFFGVSGSDNWRTYGSRTVPIVPYRSTSSVVVA</sequence>
<reference evidence="1 2" key="1">
    <citation type="journal article" date="2021" name="Nat. Plants">
        <title>The Taxus genome provides insights into paclitaxel biosynthesis.</title>
        <authorList>
            <person name="Xiong X."/>
            <person name="Gou J."/>
            <person name="Liao Q."/>
            <person name="Li Y."/>
            <person name="Zhou Q."/>
            <person name="Bi G."/>
            <person name="Li C."/>
            <person name="Du R."/>
            <person name="Wang X."/>
            <person name="Sun T."/>
            <person name="Guo L."/>
            <person name="Liang H."/>
            <person name="Lu P."/>
            <person name="Wu Y."/>
            <person name="Zhang Z."/>
            <person name="Ro D.K."/>
            <person name="Shang Y."/>
            <person name="Huang S."/>
            <person name="Yan J."/>
        </authorList>
    </citation>
    <scope>NUCLEOTIDE SEQUENCE [LARGE SCALE GENOMIC DNA]</scope>
    <source>
        <strain evidence="1">Ta-2019</strain>
    </source>
</reference>
<accession>A0AA38GEH6</accession>
<feature type="non-terminal residue" evidence="1">
    <location>
        <position position="1"/>
    </location>
</feature>
<keyword evidence="2" id="KW-1185">Reference proteome</keyword>
<evidence type="ECO:0000313" key="2">
    <source>
        <dbReference type="Proteomes" id="UP000824469"/>
    </source>
</evidence>
<dbReference type="EMBL" id="JAHRHJ020000004">
    <property type="protein sequence ID" value="KAH9320387.1"/>
    <property type="molecule type" value="Genomic_DNA"/>
</dbReference>
<dbReference type="Proteomes" id="UP000824469">
    <property type="component" value="Unassembled WGS sequence"/>
</dbReference>